<dbReference type="AlphaFoldDB" id="A0AAD9LT05"/>
<reference evidence="1" key="1">
    <citation type="submission" date="2021-06" db="EMBL/GenBank/DDBJ databases">
        <title>Comparative genomics, transcriptomics and evolutionary studies reveal genomic signatures of adaptation to plant cell wall in hemibiotrophic fungi.</title>
        <authorList>
            <consortium name="DOE Joint Genome Institute"/>
            <person name="Baroncelli R."/>
            <person name="Diaz J.F."/>
            <person name="Benocci T."/>
            <person name="Peng M."/>
            <person name="Battaglia E."/>
            <person name="Haridas S."/>
            <person name="Andreopoulos W."/>
            <person name="Labutti K."/>
            <person name="Pangilinan J."/>
            <person name="Floch G.L."/>
            <person name="Makela M.R."/>
            <person name="Henrissat B."/>
            <person name="Grigoriev I.V."/>
            <person name="Crouch J.A."/>
            <person name="De Vries R.P."/>
            <person name="Sukno S.A."/>
            <person name="Thon M.R."/>
        </authorList>
    </citation>
    <scope>NUCLEOTIDE SEQUENCE</scope>
    <source>
        <strain evidence="1">MAFF235873</strain>
    </source>
</reference>
<dbReference type="Proteomes" id="UP001232148">
    <property type="component" value="Unassembled WGS sequence"/>
</dbReference>
<dbReference type="PROSITE" id="PS51257">
    <property type="entry name" value="PROKAR_LIPOPROTEIN"/>
    <property type="match status" value="1"/>
</dbReference>
<accession>A0AAD9LT05</accession>
<organism evidence="1 2">
    <name type="scientific">Colletotrichum zoysiae</name>
    <dbReference type="NCBI Taxonomy" id="1216348"/>
    <lineage>
        <taxon>Eukaryota</taxon>
        <taxon>Fungi</taxon>
        <taxon>Dikarya</taxon>
        <taxon>Ascomycota</taxon>
        <taxon>Pezizomycotina</taxon>
        <taxon>Sordariomycetes</taxon>
        <taxon>Hypocreomycetidae</taxon>
        <taxon>Glomerellales</taxon>
        <taxon>Glomerellaceae</taxon>
        <taxon>Colletotrichum</taxon>
        <taxon>Colletotrichum graminicola species complex</taxon>
    </lineage>
</organism>
<evidence type="ECO:0000313" key="1">
    <source>
        <dbReference type="EMBL" id="KAK2020651.1"/>
    </source>
</evidence>
<dbReference type="EMBL" id="MU843197">
    <property type="protein sequence ID" value="KAK2020651.1"/>
    <property type="molecule type" value="Genomic_DNA"/>
</dbReference>
<gene>
    <name evidence="1" type="ORF">LX32DRAFT_647186</name>
</gene>
<keyword evidence="2" id="KW-1185">Reference proteome</keyword>
<proteinExistence type="predicted"/>
<protein>
    <submittedName>
        <fullName evidence="1">Uncharacterized protein</fullName>
    </submittedName>
</protein>
<sequence>MPQRRCWAAESLETQRAPGGGGVGVGCHVRRSSALCLLSGTLRTEDAAGISRDDRASAGVVHVGNAVLLGGRVDLGGVSSVSDGIKPVSLSSCLWRTQTDGWMDG</sequence>
<name>A0AAD9LT05_9PEZI</name>
<comment type="caution">
    <text evidence="1">The sequence shown here is derived from an EMBL/GenBank/DDBJ whole genome shotgun (WGS) entry which is preliminary data.</text>
</comment>
<evidence type="ECO:0000313" key="2">
    <source>
        <dbReference type="Proteomes" id="UP001232148"/>
    </source>
</evidence>